<dbReference type="EMBL" id="OU900098">
    <property type="protein sequence ID" value="CAG9862224.1"/>
    <property type="molecule type" value="Genomic_DNA"/>
</dbReference>
<proteinExistence type="predicted"/>
<evidence type="ECO:0000313" key="1">
    <source>
        <dbReference type="EMBL" id="CAG9862224.1"/>
    </source>
</evidence>
<protein>
    <submittedName>
        <fullName evidence="1">Uncharacterized protein</fullName>
    </submittedName>
</protein>
<reference evidence="1" key="1">
    <citation type="submission" date="2022-01" db="EMBL/GenBank/DDBJ databases">
        <authorList>
            <person name="King R."/>
        </authorList>
    </citation>
    <scope>NUCLEOTIDE SEQUENCE</scope>
</reference>
<keyword evidence="2" id="KW-1185">Reference proteome</keyword>
<evidence type="ECO:0000313" key="2">
    <source>
        <dbReference type="Proteomes" id="UP001153712"/>
    </source>
</evidence>
<sequence length="90" mass="10046">MVCRCDNVLLFDVIGFVWKSLLFLPGNNGEFTDGRDITRHPYGISLMVRSSRLTSSLADGTRKLGVTSRRVLFIYLTEKPPLGISKNANV</sequence>
<organism evidence="1 2">
    <name type="scientific">Phyllotreta striolata</name>
    <name type="common">Striped flea beetle</name>
    <name type="synonym">Crioceris striolata</name>
    <dbReference type="NCBI Taxonomy" id="444603"/>
    <lineage>
        <taxon>Eukaryota</taxon>
        <taxon>Metazoa</taxon>
        <taxon>Ecdysozoa</taxon>
        <taxon>Arthropoda</taxon>
        <taxon>Hexapoda</taxon>
        <taxon>Insecta</taxon>
        <taxon>Pterygota</taxon>
        <taxon>Neoptera</taxon>
        <taxon>Endopterygota</taxon>
        <taxon>Coleoptera</taxon>
        <taxon>Polyphaga</taxon>
        <taxon>Cucujiformia</taxon>
        <taxon>Chrysomeloidea</taxon>
        <taxon>Chrysomelidae</taxon>
        <taxon>Galerucinae</taxon>
        <taxon>Alticini</taxon>
        <taxon>Phyllotreta</taxon>
    </lineage>
</organism>
<dbReference type="AlphaFoldDB" id="A0A9N9TS05"/>
<dbReference type="Proteomes" id="UP001153712">
    <property type="component" value="Chromosome 5"/>
</dbReference>
<gene>
    <name evidence="1" type="ORF">PHYEVI_LOCUS8544</name>
</gene>
<name>A0A9N9TS05_PHYSR</name>
<accession>A0A9N9TS05</accession>